<feature type="compositionally biased region" description="Low complexity" evidence="1">
    <location>
        <begin position="611"/>
        <end position="622"/>
    </location>
</feature>
<dbReference type="EMBL" id="CAICTM010001042">
    <property type="protein sequence ID" value="CAB9519766.1"/>
    <property type="molecule type" value="Genomic_DNA"/>
</dbReference>
<gene>
    <name evidence="3" type="ORF">SEMRO_1044_G234920.1</name>
</gene>
<evidence type="ECO:0000313" key="4">
    <source>
        <dbReference type="Proteomes" id="UP001153069"/>
    </source>
</evidence>
<feature type="compositionally biased region" description="Low complexity" evidence="1">
    <location>
        <begin position="666"/>
        <end position="685"/>
    </location>
</feature>
<feature type="compositionally biased region" description="Polar residues" evidence="1">
    <location>
        <begin position="686"/>
        <end position="706"/>
    </location>
</feature>
<proteinExistence type="predicted"/>
<feature type="compositionally biased region" description="Low complexity" evidence="1">
    <location>
        <begin position="794"/>
        <end position="816"/>
    </location>
</feature>
<reference evidence="3" key="1">
    <citation type="submission" date="2020-06" db="EMBL/GenBank/DDBJ databases">
        <authorList>
            <consortium name="Plant Systems Biology data submission"/>
        </authorList>
    </citation>
    <scope>NUCLEOTIDE SEQUENCE</scope>
    <source>
        <strain evidence="3">D6</strain>
    </source>
</reference>
<evidence type="ECO:0000313" key="3">
    <source>
        <dbReference type="EMBL" id="CAB9519766.1"/>
    </source>
</evidence>
<feature type="transmembrane region" description="Helical" evidence="2">
    <location>
        <begin position="1061"/>
        <end position="1080"/>
    </location>
</feature>
<keyword evidence="2" id="KW-1133">Transmembrane helix</keyword>
<dbReference type="Pfam" id="PF03382">
    <property type="entry name" value="DUF285"/>
    <property type="match status" value="1"/>
</dbReference>
<protein>
    <submittedName>
        <fullName evidence="3">FG-GAP repeat</fullName>
    </submittedName>
</protein>
<keyword evidence="4" id="KW-1185">Reference proteome</keyword>
<dbReference type="Proteomes" id="UP001153069">
    <property type="component" value="Unassembled WGS sequence"/>
</dbReference>
<feature type="compositionally biased region" description="Polar residues" evidence="1">
    <location>
        <begin position="830"/>
        <end position="842"/>
    </location>
</feature>
<dbReference type="PANTHER" id="PTHR36489:SF2">
    <property type="entry name" value="APPLE DOMAIN-CONTAINING PROTEIN"/>
    <property type="match status" value="1"/>
</dbReference>
<feature type="region of interest" description="Disordered" evidence="1">
    <location>
        <begin position="434"/>
        <end position="485"/>
    </location>
</feature>
<feature type="region of interest" description="Disordered" evidence="1">
    <location>
        <begin position="611"/>
        <end position="856"/>
    </location>
</feature>
<dbReference type="PANTHER" id="PTHR36489">
    <property type="entry name" value="PROTEIN-COUPLED RECEPTOR GPR1, PUTATIVE-RELATED"/>
    <property type="match status" value="1"/>
</dbReference>
<evidence type="ECO:0000256" key="2">
    <source>
        <dbReference type="SAM" id="Phobius"/>
    </source>
</evidence>
<comment type="caution">
    <text evidence="3">The sequence shown here is derived from an EMBL/GenBank/DDBJ whole genome shotgun (WGS) entry which is preliminary data.</text>
</comment>
<organism evidence="3 4">
    <name type="scientific">Seminavis robusta</name>
    <dbReference type="NCBI Taxonomy" id="568900"/>
    <lineage>
        <taxon>Eukaryota</taxon>
        <taxon>Sar</taxon>
        <taxon>Stramenopiles</taxon>
        <taxon>Ochrophyta</taxon>
        <taxon>Bacillariophyta</taxon>
        <taxon>Bacillariophyceae</taxon>
        <taxon>Bacillariophycidae</taxon>
        <taxon>Naviculales</taxon>
        <taxon>Naviculaceae</taxon>
        <taxon>Seminavis</taxon>
    </lineage>
</organism>
<accession>A0A9N8EIA8</accession>
<dbReference type="InterPro" id="IPR005046">
    <property type="entry name" value="DUF285"/>
</dbReference>
<keyword evidence="2" id="KW-0812">Transmembrane</keyword>
<feature type="compositionally biased region" description="Low complexity" evidence="1">
    <location>
        <begin position="467"/>
        <end position="485"/>
    </location>
</feature>
<dbReference type="AlphaFoldDB" id="A0A9N8EIA8"/>
<feature type="compositionally biased region" description="Polar residues" evidence="1">
    <location>
        <begin position="623"/>
        <end position="665"/>
    </location>
</feature>
<feature type="compositionally biased region" description="Polar residues" evidence="1">
    <location>
        <begin position="434"/>
        <end position="463"/>
    </location>
</feature>
<keyword evidence="2" id="KW-0472">Membrane</keyword>
<sequence length="1081" mass="116039">MAYNQASSGLDPNSTTTVEDFQSGARSVLSRRLLKGAILGDRSLQSDTLPEDELNGNSTTCTCPLEELRIEAFSKDDFLQYFNQTVIELKEEGLLQSVRAVEQLEEGQNVECGQDIQSFTTAVFVEMNVKSDEAKYFAQPIMEDTFKNTYNALSYSVCDGVFSTINESTSPVLVTTNVFSIAAEETNRGQFFPEVNVTVHRLLEGQQVECGSSQKIFSRQVSSGLRLNLTTLSKEEVSALEQCFQKTYNNLAFEGCDGQFRTLGRVQLQLVQHYNVSNQMIQDGESNVTGSEPAGFTGSEPAGFNTTEPQNVSSLVRFLVNGTCRNCNLSDTCSFALFDESSARALAEGQFDPSGLPISWNQGTNDVCVCPFGTLAGFQQGPSVLEFLEAFLEEISALIEEGVLVSVEQLPTFFSEGSRAGCSEQVVIEVTTITEDSTSSRNDNATLSPVSAPISTKANTTDDSAMPTPSSLPSQHPSLSPSSSPTVYGCPDPFATVEAQYVLVFSGSTESLSDLDLEDSFTAADAMLEKEACDPFVLSANLQKRIDSMQVVNFIVESMQVNNNFMYSTDAEMEEFIAGFNSNPRLQAGEVRAEGILSSYNTVNPSGLPSFSPSDFPSLNPSIVPSQHPSTVSPSNVPSHTPSKLPTTGPSSVPSTIPSGFPSTIPSLTPSREPSSTSPSETPSTDQSENPSTRPSHAPSTIPSNGPSVSPSQTPSSSPSNVPTFSLSHRPSVNPSSSPSLVPSVVPSQSPSVNPSTSPSNVPSGYPSSTPTKTPTKVPTRLPTRNPTQPPTRNPTKTPTEAPTKAPTQAPTKAPTGLPTRAPTKAPTKAPTQSPTEAPTRNPTKAPTKIPTPAPTAAPTFAVINDKTELAAALNTGTSFQPIPMDPLRHGMCPGLLIWQDAMGISSPFAQYFTFNEDISLWDVSSVTTFSNLLLDAPAFNQDLNSWDVSKSTDFFGMFSGAISFNGDISSWNVAGSTTFLGMFQGATFNRDISSWDVSNALDFSSMFATNAVFNIDIAAWNVGMGTTFDQMFSGASAFDQESLYFLCLHEVLLTHDVLQAYTHAIFFLLLSFPGCIWLVR</sequence>
<name>A0A9N8EIA8_9STRA</name>
<feature type="compositionally biased region" description="Low complexity" evidence="1">
    <location>
        <begin position="707"/>
        <end position="787"/>
    </location>
</feature>
<evidence type="ECO:0000256" key="1">
    <source>
        <dbReference type="SAM" id="MobiDB-lite"/>
    </source>
</evidence>